<dbReference type="EMBL" id="CP024770">
    <property type="protein sequence ID" value="QGY32837.1"/>
    <property type="molecule type" value="Genomic_DNA"/>
</dbReference>
<evidence type="ECO:0000256" key="1">
    <source>
        <dbReference type="ARBA" id="ARBA00006817"/>
    </source>
</evidence>
<gene>
    <name evidence="3" type="ORF">CUN67_28270</name>
</gene>
<evidence type="ECO:0000313" key="4">
    <source>
        <dbReference type="Proteomes" id="UP000502005"/>
    </source>
</evidence>
<protein>
    <recommendedName>
        <fullName evidence="2">Activator of Hsp90 ATPase homologue 1/2-like C-terminal domain-containing protein</fullName>
    </recommendedName>
</protein>
<dbReference type="InterPro" id="IPR013538">
    <property type="entry name" value="ASHA1/2-like_C"/>
</dbReference>
<organism evidence="3 4">
    <name type="scientific">Pantoea cypripedii</name>
    <name type="common">Pectobacterium cypripedii</name>
    <name type="synonym">Erwinia cypripedii</name>
    <dbReference type="NCBI Taxonomy" id="55209"/>
    <lineage>
        <taxon>Bacteria</taxon>
        <taxon>Pseudomonadati</taxon>
        <taxon>Pseudomonadota</taxon>
        <taxon>Gammaproteobacteria</taxon>
        <taxon>Enterobacterales</taxon>
        <taxon>Erwiniaceae</taxon>
        <taxon>Pantoea</taxon>
    </lineage>
</organism>
<accession>A0A6B9GEW1</accession>
<name>A0A6B9GEW1_PANCY</name>
<keyword evidence="3" id="KW-0614">Plasmid</keyword>
<proteinExistence type="inferred from homology"/>
<dbReference type="Gene3D" id="3.30.530.20">
    <property type="match status" value="1"/>
</dbReference>
<sequence>MITLHHAIKISASRHTVYAALTDINHMAAWHAGKVEGEIAPGKVLTLRPKPETRFSWRTDQLETDALIVQTSQEETDSHAGKTLTFTLSDLDDGRTLVELTHGEWAENDPHLPFCNTYWGEVLFHLKTFAERA</sequence>
<dbReference type="Pfam" id="PF08327">
    <property type="entry name" value="AHSA1"/>
    <property type="match status" value="1"/>
</dbReference>
<dbReference type="AlphaFoldDB" id="A0A6B9GEW1"/>
<feature type="domain" description="Activator of Hsp90 ATPase homologue 1/2-like C-terminal" evidence="2">
    <location>
        <begin position="12"/>
        <end position="129"/>
    </location>
</feature>
<evidence type="ECO:0000313" key="3">
    <source>
        <dbReference type="EMBL" id="QGY32837.1"/>
    </source>
</evidence>
<reference evidence="3 4" key="1">
    <citation type="submission" date="2017-11" db="EMBL/GenBank/DDBJ databases">
        <title>Genome sequence of Pantoea cypripedii NE1.</title>
        <authorList>
            <person name="Nascimento F.X."/>
        </authorList>
    </citation>
    <scope>NUCLEOTIDE SEQUENCE [LARGE SCALE GENOMIC DNA]</scope>
    <source>
        <strain evidence="3 4">NE1</strain>
        <plasmid evidence="4">pne1b</plasmid>
    </source>
</reference>
<dbReference type="RefSeq" id="WP_208718729.1">
    <property type="nucleotide sequence ID" value="NZ_CP024770.1"/>
</dbReference>
<evidence type="ECO:0000259" key="2">
    <source>
        <dbReference type="Pfam" id="PF08327"/>
    </source>
</evidence>
<dbReference type="SUPFAM" id="SSF55961">
    <property type="entry name" value="Bet v1-like"/>
    <property type="match status" value="1"/>
</dbReference>
<geneLocation type="plasmid" evidence="4">
    <name>pne1b</name>
</geneLocation>
<dbReference type="Proteomes" id="UP000502005">
    <property type="component" value="Plasmid pNE1B"/>
</dbReference>
<comment type="similarity">
    <text evidence="1">Belongs to the AHA1 family.</text>
</comment>
<dbReference type="InterPro" id="IPR023393">
    <property type="entry name" value="START-like_dom_sf"/>
</dbReference>
<dbReference type="CDD" id="cd07814">
    <property type="entry name" value="SRPBCC_CalC_Aha1-like"/>
    <property type="match status" value="1"/>
</dbReference>